<reference evidence="1" key="1">
    <citation type="journal article" date="2023" name="Mol. Phylogenet. Evol.">
        <title>Genome-scale phylogeny and comparative genomics of the fungal order Sordariales.</title>
        <authorList>
            <person name="Hensen N."/>
            <person name="Bonometti L."/>
            <person name="Westerberg I."/>
            <person name="Brannstrom I.O."/>
            <person name="Guillou S."/>
            <person name="Cros-Aarteil S."/>
            <person name="Calhoun S."/>
            <person name="Haridas S."/>
            <person name="Kuo A."/>
            <person name="Mondo S."/>
            <person name="Pangilinan J."/>
            <person name="Riley R."/>
            <person name="LaButti K."/>
            <person name="Andreopoulos B."/>
            <person name="Lipzen A."/>
            <person name="Chen C."/>
            <person name="Yan M."/>
            <person name="Daum C."/>
            <person name="Ng V."/>
            <person name="Clum A."/>
            <person name="Steindorff A."/>
            <person name="Ohm R.A."/>
            <person name="Martin F."/>
            <person name="Silar P."/>
            <person name="Natvig D.O."/>
            <person name="Lalanne C."/>
            <person name="Gautier V."/>
            <person name="Ament-Velasquez S.L."/>
            <person name="Kruys A."/>
            <person name="Hutchinson M.I."/>
            <person name="Powell A.J."/>
            <person name="Barry K."/>
            <person name="Miller A.N."/>
            <person name="Grigoriev I.V."/>
            <person name="Debuchy R."/>
            <person name="Gladieux P."/>
            <person name="Hiltunen Thoren M."/>
            <person name="Johannesson H."/>
        </authorList>
    </citation>
    <scope>NUCLEOTIDE SEQUENCE</scope>
    <source>
        <strain evidence="1">CBS 731.68</strain>
    </source>
</reference>
<dbReference type="SUPFAM" id="SSF48371">
    <property type="entry name" value="ARM repeat"/>
    <property type="match status" value="1"/>
</dbReference>
<accession>A0AAN6YZS6</accession>
<evidence type="ECO:0000313" key="2">
    <source>
        <dbReference type="Proteomes" id="UP001302602"/>
    </source>
</evidence>
<dbReference type="InterPro" id="IPR016024">
    <property type="entry name" value="ARM-type_fold"/>
</dbReference>
<keyword evidence="2" id="KW-1185">Reference proteome</keyword>
<dbReference type="InterPro" id="IPR011989">
    <property type="entry name" value="ARM-like"/>
</dbReference>
<dbReference type="Gene3D" id="1.25.10.10">
    <property type="entry name" value="Leucine-rich Repeat Variant"/>
    <property type="match status" value="1"/>
</dbReference>
<organism evidence="1 2">
    <name type="scientific">Parathielavia appendiculata</name>
    <dbReference type="NCBI Taxonomy" id="2587402"/>
    <lineage>
        <taxon>Eukaryota</taxon>
        <taxon>Fungi</taxon>
        <taxon>Dikarya</taxon>
        <taxon>Ascomycota</taxon>
        <taxon>Pezizomycotina</taxon>
        <taxon>Sordariomycetes</taxon>
        <taxon>Sordariomycetidae</taxon>
        <taxon>Sordariales</taxon>
        <taxon>Chaetomiaceae</taxon>
        <taxon>Parathielavia</taxon>
    </lineage>
</organism>
<gene>
    <name evidence="1" type="ORF">N657DRAFT_683965</name>
</gene>
<name>A0AAN6YZS6_9PEZI</name>
<dbReference type="AlphaFoldDB" id="A0AAN6YZS6"/>
<comment type="caution">
    <text evidence="1">The sequence shown here is derived from an EMBL/GenBank/DDBJ whole genome shotgun (WGS) entry which is preliminary data.</text>
</comment>
<dbReference type="RefSeq" id="XP_062643942.1">
    <property type="nucleotide sequence ID" value="XM_062796625.1"/>
</dbReference>
<dbReference type="GeneID" id="87833393"/>
<evidence type="ECO:0000313" key="1">
    <source>
        <dbReference type="EMBL" id="KAK4120171.1"/>
    </source>
</evidence>
<sequence length="89" mass="10214">VRAQTLTAINIFTRRKSRAMLKSIDDLLQHLFFLAEDPVADVRRQVCRAFVRLVETRPDKLLPHLSGLVEYIISQQKSDDEDLACEAAF</sequence>
<dbReference type="EMBL" id="MU853241">
    <property type="protein sequence ID" value="KAK4120171.1"/>
    <property type="molecule type" value="Genomic_DNA"/>
</dbReference>
<dbReference type="Proteomes" id="UP001302602">
    <property type="component" value="Unassembled WGS sequence"/>
</dbReference>
<protein>
    <submittedName>
        <fullName evidence="1">Uncharacterized protein</fullName>
    </submittedName>
</protein>
<proteinExistence type="predicted"/>
<feature type="non-terminal residue" evidence="1">
    <location>
        <position position="1"/>
    </location>
</feature>
<reference evidence="1" key="2">
    <citation type="submission" date="2023-05" db="EMBL/GenBank/DDBJ databases">
        <authorList>
            <consortium name="Lawrence Berkeley National Laboratory"/>
            <person name="Steindorff A."/>
            <person name="Hensen N."/>
            <person name="Bonometti L."/>
            <person name="Westerberg I."/>
            <person name="Brannstrom I.O."/>
            <person name="Guillou S."/>
            <person name="Cros-Aarteil S."/>
            <person name="Calhoun S."/>
            <person name="Haridas S."/>
            <person name="Kuo A."/>
            <person name="Mondo S."/>
            <person name="Pangilinan J."/>
            <person name="Riley R."/>
            <person name="Labutti K."/>
            <person name="Andreopoulos B."/>
            <person name="Lipzen A."/>
            <person name="Chen C."/>
            <person name="Yanf M."/>
            <person name="Daum C."/>
            <person name="Ng V."/>
            <person name="Clum A."/>
            <person name="Ohm R."/>
            <person name="Martin F."/>
            <person name="Silar P."/>
            <person name="Natvig D."/>
            <person name="Lalanne C."/>
            <person name="Gautier V."/>
            <person name="Ament-Velasquez S.L."/>
            <person name="Kruys A."/>
            <person name="Hutchinson M.I."/>
            <person name="Powell A.J."/>
            <person name="Barry K."/>
            <person name="Miller A.N."/>
            <person name="Grigoriev I.V."/>
            <person name="Debuchy R."/>
            <person name="Gladieux P."/>
            <person name="Thoren M.H."/>
            <person name="Johannesson H."/>
        </authorList>
    </citation>
    <scope>NUCLEOTIDE SEQUENCE</scope>
    <source>
        <strain evidence="1">CBS 731.68</strain>
    </source>
</reference>